<dbReference type="EMBL" id="CAUYUJ010016183">
    <property type="protein sequence ID" value="CAK0862675.1"/>
    <property type="molecule type" value="Genomic_DNA"/>
</dbReference>
<gene>
    <name evidence="3" type="ORF">PCOR1329_LOCUS51025</name>
</gene>
<organism evidence="3 4">
    <name type="scientific">Prorocentrum cordatum</name>
    <dbReference type="NCBI Taxonomy" id="2364126"/>
    <lineage>
        <taxon>Eukaryota</taxon>
        <taxon>Sar</taxon>
        <taxon>Alveolata</taxon>
        <taxon>Dinophyceae</taxon>
        <taxon>Prorocentrales</taxon>
        <taxon>Prorocentraceae</taxon>
        <taxon>Prorocentrum</taxon>
    </lineage>
</organism>
<dbReference type="PROSITE" id="PS50011">
    <property type="entry name" value="PROTEIN_KINASE_DOM"/>
    <property type="match status" value="1"/>
</dbReference>
<feature type="region of interest" description="Disordered" evidence="1">
    <location>
        <begin position="53"/>
        <end position="73"/>
    </location>
</feature>
<dbReference type="SUPFAM" id="SSF56112">
    <property type="entry name" value="Protein kinase-like (PK-like)"/>
    <property type="match status" value="1"/>
</dbReference>
<proteinExistence type="predicted"/>
<comment type="caution">
    <text evidence="3">The sequence shown here is derived from an EMBL/GenBank/DDBJ whole genome shotgun (WGS) entry which is preliminary data.</text>
</comment>
<sequence>MLCSSAPKAVPSCSVCFVVAVLAASGKQQSQLQDRLLFKGLLVEKELRFEAEHELATQQDSTSPQNGREGSAVGSRPSIALAFEMNQFGSLAEMRAIGVREQWLIEDAEVNALPGRGLGTGGLVVVVEGLYHNTIVALKAPMQDIQTNLVHGSLPSLCNELRIFRRLRHPNIVLLYGAIMGEYTASCDSA</sequence>
<dbReference type="InterPro" id="IPR000719">
    <property type="entry name" value="Prot_kinase_dom"/>
</dbReference>
<evidence type="ECO:0000313" key="4">
    <source>
        <dbReference type="Proteomes" id="UP001189429"/>
    </source>
</evidence>
<evidence type="ECO:0000256" key="1">
    <source>
        <dbReference type="SAM" id="MobiDB-lite"/>
    </source>
</evidence>
<name>A0ABN9UT76_9DINO</name>
<dbReference type="Gene3D" id="3.30.200.20">
    <property type="entry name" value="Phosphorylase Kinase, domain 1"/>
    <property type="match status" value="1"/>
</dbReference>
<dbReference type="InterPro" id="IPR011009">
    <property type="entry name" value="Kinase-like_dom_sf"/>
</dbReference>
<feature type="compositionally biased region" description="Polar residues" evidence="1">
    <location>
        <begin position="56"/>
        <end position="68"/>
    </location>
</feature>
<accession>A0ABN9UT76</accession>
<evidence type="ECO:0000259" key="2">
    <source>
        <dbReference type="PROSITE" id="PS50011"/>
    </source>
</evidence>
<keyword evidence="4" id="KW-1185">Reference proteome</keyword>
<dbReference type="Proteomes" id="UP001189429">
    <property type="component" value="Unassembled WGS sequence"/>
</dbReference>
<evidence type="ECO:0000313" key="3">
    <source>
        <dbReference type="EMBL" id="CAK0862675.1"/>
    </source>
</evidence>
<feature type="domain" description="Protein kinase" evidence="2">
    <location>
        <begin position="110"/>
        <end position="190"/>
    </location>
</feature>
<reference evidence="3" key="1">
    <citation type="submission" date="2023-10" db="EMBL/GenBank/DDBJ databases">
        <authorList>
            <person name="Chen Y."/>
            <person name="Shah S."/>
            <person name="Dougan E. K."/>
            <person name="Thang M."/>
            <person name="Chan C."/>
        </authorList>
    </citation>
    <scope>NUCLEOTIDE SEQUENCE [LARGE SCALE GENOMIC DNA]</scope>
</reference>
<protein>
    <recommendedName>
        <fullName evidence="2">Protein kinase domain-containing protein</fullName>
    </recommendedName>
</protein>